<dbReference type="Pfam" id="PF00155">
    <property type="entry name" value="Aminotran_1_2"/>
    <property type="match status" value="1"/>
</dbReference>
<evidence type="ECO:0000256" key="5">
    <source>
        <dbReference type="ARBA" id="ARBA00023163"/>
    </source>
</evidence>
<keyword evidence="5" id="KW-0804">Transcription</keyword>
<accession>A0A1M7ZLZ6</accession>
<dbReference type="InterPro" id="IPR015424">
    <property type="entry name" value="PyrdxlP-dep_Trfase"/>
</dbReference>
<dbReference type="Pfam" id="PF00392">
    <property type="entry name" value="GntR"/>
    <property type="match status" value="1"/>
</dbReference>
<keyword evidence="7" id="KW-0808">Transferase</keyword>
<name>A0A1M7ZLZ6_9HYPH</name>
<dbReference type="SUPFAM" id="SSF53383">
    <property type="entry name" value="PLP-dependent transferases"/>
    <property type="match status" value="1"/>
</dbReference>
<dbReference type="PANTHER" id="PTHR46577:SF2">
    <property type="entry name" value="TRANSCRIPTIONAL REGULATORY PROTEIN"/>
    <property type="match status" value="1"/>
</dbReference>
<comment type="similarity">
    <text evidence="1">In the C-terminal section; belongs to the class-I pyridoxal-phosphate-dependent aminotransferase family.</text>
</comment>
<dbReference type="InterPro" id="IPR036390">
    <property type="entry name" value="WH_DNA-bd_sf"/>
</dbReference>
<dbReference type="RefSeq" id="WP_073629186.1">
    <property type="nucleotide sequence ID" value="NZ_FRXO01000004.1"/>
</dbReference>
<dbReference type="PANTHER" id="PTHR46577">
    <property type="entry name" value="HTH-TYPE TRANSCRIPTIONAL REGULATORY PROTEIN GABR"/>
    <property type="match status" value="1"/>
</dbReference>
<dbReference type="InterPro" id="IPR004839">
    <property type="entry name" value="Aminotransferase_I/II_large"/>
</dbReference>
<dbReference type="InterPro" id="IPR000524">
    <property type="entry name" value="Tscrpt_reg_HTH_GntR"/>
</dbReference>
<evidence type="ECO:0000313" key="8">
    <source>
        <dbReference type="Proteomes" id="UP000186406"/>
    </source>
</evidence>
<dbReference type="Proteomes" id="UP000186406">
    <property type="component" value="Unassembled WGS sequence"/>
</dbReference>
<dbReference type="AlphaFoldDB" id="A0A1M7ZLZ6"/>
<proteinExistence type="inferred from homology"/>
<protein>
    <submittedName>
        <fullName evidence="7">DNA-binding transcriptional regulator, MocR family, contains an aminotransferase domain</fullName>
    </submittedName>
</protein>
<keyword evidence="2" id="KW-0663">Pyridoxal phosphate</keyword>
<dbReference type="InterPro" id="IPR051446">
    <property type="entry name" value="HTH_trans_reg/aminotransferase"/>
</dbReference>
<organism evidence="7 8">
    <name type="scientific">Pseudoxanthobacter soli DSM 19599</name>
    <dbReference type="NCBI Taxonomy" id="1123029"/>
    <lineage>
        <taxon>Bacteria</taxon>
        <taxon>Pseudomonadati</taxon>
        <taxon>Pseudomonadota</taxon>
        <taxon>Alphaproteobacteria</taxon>
        <taxon>Hyphomicrobiales</taxon>
        <taxon>Segnochrobactraceae</taxon>
        <taxon>Pseudoxanthobacter</taxon>
    </lineage>
</organism>
<dbReference type="GO" id="GO:0003677">
    <property type="term" value="F:DNA binding"/>
    <property type="evidence" value="ECO:0007669"/>
    <property type="project" value="UniProtKB-KW"/>
</dbReference>
<dbReference type="Gene3D" id="3.40.640.10">
    <property type="entry name" value="Type I PLP-dependent aspartate aminotransferase-like (Major domain)"/>
    <property type="match status" value="1"/>
</dbReference>
<dbReference type="SUPFAM" id="SSF46785">
    <property type="entry name" value="Winged helix' DNA-binding domain"/>
    <property type="match status" value="1"/>
</dbReference>
<dbReference type="GO" id="GO:0008483">
    <property type="term" value="F:transaminase activity"/>
    <property type="evidence" value="ECO:0007669"/>
    <property type="project" value="UniProtKB-KW"/>
</dbReference>
<sequence>MQAIRRMITSQALAPGDKLPSIRRFARDKGVSPSTVVEAYDRLAAEGLIRPRPGSGFYVAALLDPTDSSAARESTDRAVDPFWVSRQSLDAGRETPRPGCGWLPPDWMPLAAVRRAIRAAAKMDDATLVEYGSTHGSLALRRMLVRQFASEGIEADAGQILLTSSGTQAIDLICRHLLRPGDTVLIDDPCYFNFRALLQAHAVRIVGVPYTQTGPDIALFQDALATHKPRLYLTNSALHNPTGVTLSPKVAHRILSAAASHDLMIVEDEIFADFEPDRSVRLAALDGLGRVIRIGSFSKTLSASIRCGYIAASPELVEALVDLQLATGFGGPSPLAAELVLRTLSDGSYYRHLGSLRSRLARRRREIVADLAKLGVHPWTLPRGGFYLWCRLPDAADASEVARRALRDGIVLAPGNVFSVAQTAADFMRFNVAQMNADVLRQLQKAMDQVLTGSE</sequence>
<gene>
    <name evidence="7" type="ORF">SAMN02745172_02567</name>
</gene>
<dbReference type="OrthoDB" id="9802328at2"/>
<evidence type="ECO:0000313" key="7">
    <source>
        <dbReference type="EMBL" id="SHO65918.1"/>
    </source>
</evidence>
<evidence type="ECO:0000256" key="3">
    <source>
        <dbReference type="ARBA" id="ARBA00023015"/>
    </source>
</evidence>
<keyword evidence="7" id="KW-0032">Aminotransferase</keyword>
<keyword evidence="3" id="KW-0805">Transcription regulation</keyword>
<evidence type="ECO:0000256" key="1">
    <source>
        <dbReference type="ARBA" id="ARBA00005384"/>
    </source>
</evidence>
<keyword evidence="8" id="KW-1185">Reference proteome</keyword>
<keyword evidence="4 7" id="KW-0238">DNA-binding</keyword>
<dbReference type="PROSITE" id="PS50949">
    <property type="entry name" value="HTH_GNTR"/>
    <property type="match status" value="1"/>
</dbReference>
<dbReference type="GO" id="GO:0030170">
    <property type="term" value="F:pyridoxal phosphate binding"/>
    <property type="evidence" value="ECO:0007669"/>
    <property type="project" value="InterPro"/>
</dbReference>
<reference evidence="7 8" key="1">
    <citation type="submission" date="2016-12" db="EMBL/GenBank/DDBJ databases">
        <authorList>
            <person name="Song W.-J."/>
            <person name="Kurnit D.M."/>
        </authorList>
    </citation>
    <scope>NUCLEOTIDE SEQUENCE [LARGE SCALE GENOMIC DNA]</scope>
    <source>
        <strain evidence="7 8">DSM 19599</strain>
    </source>
</reference>
<dbReference type="InterPro" id="IPR036388">
    <property type="entry name" value="WH-like_DNA-bd_sf"/>
</dbReference>
<dbReference type="CDD" id="cd07377">
    <property type="entry name" value="WHTH_GntR"/>
    <property type="match status" value="1"/>
</dbReference>
<dbReference type="STRING" id="1123029.SAMN02745172_02567"/>
<dbReference type="EMBL" id="FRXO01000004">
    <property type="protein sequence ID" value="SHO65918.1"/>
    <property type="molecule type" value="Genomic_DNA"/>
</dbReference>
<dbReference type="GO" id="GO:0003700">
    <property type="term" value="F:DNA-binding transcription factor activity"/>
    <property type="evidence" value="ECO:0007669"/>
    <property type="project" value="InterPro"/>
</dbReference>
<feature type="domain" description="HTH gntR-type" evidence="6">
    <location>
        <begin position="1"/>
        <end position="62"/>
    </location>
</feature>
<evidence type="ECO:0000256" key="2">
    <source>
        <dbReference type="ARBA" id="ARBA00022898"/>
    </source>
</evidence>
<dbReference type="InterPro" id="IPR015421">
    <property type="entry name" value="PyrdxlP-dep_Trfase_major"/>
</dbReference>
<dbReference type="CDD" id="cd00609">
    <property type="entry name" value="AAT_like"/>
    <property type="match status" value="1"/>
</dbReference>
<evidence type="ECO:0000256" key="4">
    <source>
        <dbReference type="ARBA" id="ARBA00023125"/>
    </source>
</evidence>
<evidence type="ECO:0000259" key="6">
    <source>
        <dbReference type="PROSITE" id="PS50949"/>
    </source>
</evidence>
<dbReference type="SMART" id="SM00345">
    <property type="entry name" value="HTH_GNTR"/>
    <property type="match status" value="1"/>
</dbReference>
<dbReference type="Gene3D" id="1.10.10.10">
    <property type="entry name" value="Winged helix-like DNA-binding domain superfamily/Winged helix DNA-binding domain"/>
    <property type="match status" value="1"/>
</dbReference>